<evidence type="ECO:0000256" key="2">
    <source>
        <dbReference type="SAM" id="SignalP"/>
    </source>
</evidence>
<dbReference type="PANTHER" id="PTHR40274">
    <property type="entry name" value="VIRGINIAMYCIN B LYASE"/>
    <property type="match status" value="1"/>
</dbReference>
<gene>
    <name evidence="4" type="ORF">EI684_05195</name>
</gene>
<feature type="region of interest" description="Disordered" evidence="1">
    <location>
        <begin position="514"/>
        <end position="535"/>
    </location>
</feature>
<dbReference type="InterPro" id="IPR011042">
    <property type="entry name" value="6-blade_b-propeller_TolB-like"/>
</dbReference>
<feature type="signal peptide" evidence="2">
    <location>
        <begin position="1"/>
        <end position="21"/>
    </location>
</feature>
<evidence type="ECO:0000313" key="5">
    <source>
        <dbReference type="Proteomes" id="UP000280307"/>
    </source>
</evidence>
<keyword evidence="2" id="KW-0732">Signal</keyword>
<name>A0A426U5R7_9CHLR</name>
<dbReference type="PANTHER" id="PTHR40274:SF3">
    <property type="entry name" value="VIRGINIAMYCIN B LYASE"/>
    <property type="match status" value="1"/>
</dbReference>
<organism evidence="4 5">
    <name type="scientific">Candidatus Viridilinea halotolerans</name>
    <dbReference type="NCBI Taxonomy" id="2491704"/>
    <lineage>
        <taxon>Bacteria</taxon>
        <taxon>Bacillati</taxon>
        <taxon>Chloroflexota</taxon>
        <taxon>Chloroflexia</taxon>
        <taxon>Chloroflexales</taxon>
        <taxon>Chloroflexineae</taxon>
        <taxon>Oscillochloridaceae</taxon>
        <taxon>Candidatus Viridilinea</taxon>
    </lineage>
</organism>
<evidence type="ECO:0000259" key="3">
    <source>
        <dbReference type="Pfam" id="PF25900"/>
    </source>
</evidence>
<dbReference type="InterPro" id="IPR051344">
    <property type="entry name" value="Vgb"/>
</dbReference>
<dbReference type="InterPro" id="IPR058897">
    <property type="entry name" value="PAPPA_SD_C"/>
</dbReference>
<accession>A0A426U5R7</accession>
<dbReference type="Gene3D" id="2.120.10.30">
    <property type="entry name" value="TolB, C-terminal domain"/>
    <property type="match status" value="2"/>
</dbReference>
<comment type="caution">
    <text evidence="4">The sequence shown here is derived from an EMBL/GenBank/DDBJ whole genome shotgun (WGS) entry which is preliminary data.</text>
</comment>
<feature type="domain" description="Pappalysin-1 SD scarf" evidence="3">
    <location>
        <begin position="543"/>
        <end position="684"/>
    </location>
</feature>
<feature type="compositionally biased region" description="Acidic residues" evidence="1">
    <location>
        <begin position="518"/>
        <end position="529"/>
    </location>
</feature>
<dbReference type="PROSITE" id="PS51257">
    <property type="entry name" value="PROKAR_LIPOPROTEIN"/>
    <property type="match status" value="1"/>
</dbReference>
<dbReference type="CDD" id="cd05819">
    <property type="entry name" value="NHL"/>
    <property type="match status" value="1"/>
</dbReference>
<dbReference type="SUPFAM" id="SSF63829">
    <property type="entry name" value="Calcium-dependent phosphotriesterase"/>
    <property type="match status" value="1"/>
</dbReference>
<protein>
    <recommendedName>
        <fullName evidence="3">Pappalysin-1 SD scarf domain-containing protein</fullName>
    </recommendedName>
</protein>
<sequence>MRRLLLLLLVVLMGGCALPWASEPTPTLAPTPTVVPTATPLPSLSETLAVEELGFTVSLPSGWAHRLQAELLMIAPTETDLQLDVPGDGLVLLIDATPLSSLVAQLGAEAASDPQAFLALSRAPIEAANYVLSATTTLTQDGHNGLVADLSGPQIGGRLAIILGPEMALRVLGQASAEAWEGQAELYDALLASLRFMPLPAPTPTPTPVQQASQPLVVDAGPPGFVLRLGGRAGPPDGRFVAARGLAVAPDGTLYLAESRRGVWVFAPDGTFLKSFGGDEVLDAYDVALAPDGEVFVADFGRNAIAHFSADGEFIDRWGSTGDGLAQFGLTSPQRIALGPDGSIYALDTRPGSESGRLVSSVVRFSRDGELLERITLPEEVAPTDIVVAPDGSIFLAKTLDGAIKLAPDGTELARFGDPIAPQALAAAALDLDSQGNIYLATYSAGIVKLNANGQVVASGGAATIPGALPAPGEFNLPNGIVVAPGGIVWVSDNSGEYSAVTALRLQASANGGAENGAEAEAEDGEAEDATPSPTPTIVAATLVRQWAREANASSFYAPDYAPSQATGAPDVEGCQDSTNAWAAAEPNSLEILELRYATPVFAVGVVVHQSYNPGFISKIELFDERGTVSEVYSAEPQRSEQCPVALEVNFAQTLNRIVAVRLTVDQRPGANWSEIDAVELVGVP</sequence>
<dbReference type="EMBL" id="RSAS01000201">
    <property type="protein sequence ID" value="RRR75266.1"/>
    <property type="molecule type" value="Genomic_DNA"/>
</dbReference>
<dbReference type="AlphaFoldDB" id="A0A426U5R7"/>
<feature type="chain" id="PRO_5019158774" description="Pappalysin-1 SD scarf domain-containing protein" evidence="2">
    <location>
        <begin position="22"/>
        <end position="685"/>
    </location>
</feature>
<reference evidence="4 5" key="1">
    <citation type="submission" date="2018-12" db="EMBL/GenBank/DDBJ databases">
        <title>Genome Sequence of Candidatus Viridilinea halotolerans isolated from saline sulfide-rich spring.</title>
        <authorList>
            <person name="Grouzdev D.S."/>
            <person name="Burganskaya E.I."/>
            <person name="Krutkina M.S."/>
            <person name="Sukhacheva M.V."/>
            <person name="Gorlenko V.M."/>
        </authorList>
    </citation>
    <scope>NUCLEOTIDE SEQUENCE [LARGE SCALE GENOMIC DNA]</scope>
    <source>
        <strain evidence="4">Chok-6</strain>
    </source>
</reference>
<proteinExistence type="predicted"/>
<dbReference type="Pfam" id="PF25900">
    <property type="entry name" value="PAPPA"/>
    <property type="match status" value="1"/>
</dbReference>
<evidence type="ECO:0000256" key="1">
    <source>
        <dbReference type="SAM" id="MobiDB-lite"/>
    </source>
</evidence>
<evidence type="ECO:0000313" key="4">
    <source>
        <dbReference type="EMBL" id="RRR75266.1"/>
    </source>
</evidence>
<dbReference type="Proteomes" id="UP000280307">
    <property type="component" value="Unassembled WGS sequence"/>
</dbReference>